<evidence type="ECO:0000259" key="1">
    <source>
        <dbReference type="Pfam" id="PF13737"/>
    </source>
</evidence>
<proteinExistence type="predicted"/>
<sequence>MPLRSLQGFINSVCKLAKLPLPCPHYACISQQTKTVNIAFKTKTKGAIQHLAVDSTGLKAYDKDKWKANKHDTDGKLRVWRKLHLAEDIHTYQIDGEVLPNLLKQTHQRINEISGGDACDARQYY</sequence>
<feature type="domain" description="Transposase DDE" evidence="1">
    <location>
        <begin position="1"/>
        <end position="62"/>
    </location>
</feature>
<reference evidence="3" key="1">
    <citation type="submission" date="2017-04" db="EMBL/GenBank/DDBJ databases">
        <title>Genome evolution of the luminous symbionts of deep sea anglerfish.</title>
        <authorList>
            <person name="Hendry T.A."/>
        </authorList>
    </citation>
    <scope>NUCLEOTIDE SEQUENCE [LARGE SCALE GENOMIC DNA]</scope>
</reference>
<accession>A0A291BA88</accession>
<dbReference type="InterPro" id="IPR053172">
    <property type="entry name" value="Tn903_transposase"/>
</dbReference>
<evidence type="ECO:0000313" key="2">
    <source>
        <dbReference type="EMBL" id="ATF09894.1"/>
    </source>
</evidence>
<evidence type="ECO:0000313" key="3">
    <source>
        <dbReference type="Proteomes" id="UP000218160"/>
    </source>
</evidence>
<gene>
    <name evidence="2" type="ORF">BTN50_1415</name>
</gene>
<dbReference type="Pfam" id="PF13737">
    <property type="entry name" value="DDE_Tnp_1_5"/>
    <property type="match status" value="1"/>
</dbReference>
<organism evidence="2 3">
    <name type="scientific">Candidatus Enterovibrio altilux</name>
    <dbReference type="NCBI Taxonomy" id="1927128"/>
    <lineage>
        <taxon>Bacteria</taxon>
        <taxon>Pseudomonadati</taxon>
        <taxon>Pseudomonadota</taxon>
        <taxon>Gammaproteobacteria</taxon>
        <taxon>Vibrionales</taxon>
        <taxon>Vibrionaceae</taxon>
        <taxon>Enterovibrio</taxon>
    </lineage>
</organism>
<name>A0A291BA88_9GAMM</name>
<dbReference type="AlphaFoldDB" id="A0A291BA88"/>
<keyword evidence="3" id="KW-1185">Reference proteome</keyword>
<dbReference type="PANTHER" id="PTHR34631:SF3">
    <property type="entry name" value="ISSOD12 TRANSPOSASE TNPA_ISSOD12"/>
    <property type="match status" value="1"/>
</dbReference>
<dbReference type="PANTHER" id="PTHR34631">
    <property type="match status" value="1"/>
</dbReference>
<dbReference type="Proteomes" id="UP000218160">
    <property type="component" value="Chromosome 1"/>
</dbReference>
<dbReference type="KEGG" id="elux:BTN50_1415"/>
<dbReference type="InterPro" id="IPR025668">
    <property type="entry name" value="Tnp_DDE_dom"/>
</dbReference>
<dbReference type="EMBL" id="CP020660">
    <property type="protein sequence ID" value="ATF09894.1"/>
    <property type="molecule type" value="Genomic_DNA"/>
</dbReference>
<protein>
    <submittedName>
        <fullName evidence="2">Mobile element protein</fullName>
    </submittedName>
</protein>